<protein>
    <recommendedName>
        <fullName evidence="6">Magnesium transporter</fullName>
    </recommendedName>
</protein>
<organism evidence="9 10">
    <name type="scientific">Eutrema salsugineum</name>
    <name type="common">Saltwater cress</name>
    <name type="synonym">Sisymbrium salsugineum</name>
    <dbReference type="NCBI Taxonomy" id="72664"/>
    <lineage>
        <taxon>Eukaryota</taxon>
        <taxon>Viridiplantae</taxon>
        <taxon>Streptophyta</taxon>
        <taxon>Embryophyta</taxon>
        <taxon>Tracheophyta</taxon>
        <taxon>Spermatophyta</taxon>
        <taxon>Magnoliopsida</taxon>
        <taxon>eudicotyledons</taxon>
        <taxon>Gunneridae</taxon>
        <taxon>Pentapetalae</taxon>
        <taxon>rosids</taxon>
        <taxon>malvids</taxon>
        <taxon>Brassicales</taxon>
        <taxon>Brassicaceae</taxon>
        <taxon>Eutremeae</taxon>
        <taxon>Eutrema</taxon>
    </lineage>
</organism>
<feature type="transmembrane region" description="Helical" evidence="6">
    <location>
        <begin position="392"/>
        <end position="414"/>
    </location>
</feature>
<comment type="subcellular location">
    <subcellularLocation>
        <location evidence="1 6">Membrane</location>
        <topology evidence="1 6">Multi-pass membrane protein</topology>
    </subcellularLocation>
</comment>
<keyword evidence="4 6" id="KW-1133">Transmembrane helix</keyword>
<evidence type="ECO:0000256" key="5">
    <source>
        <dbReference type="ARBA" id="ARBA00023136"/>
    </source>
</evidence>
<evidence type="ECO:0000313" key="9">
    <source>
        <dbReference type="EMBL" id="ESQ31424.1"/>
    </source>
</evidence>
<evidence type="ECO:0000256" key="8">
    <source>
        <dbReference type="SAM" id="MobiDB-lite"/>
    </source>
</evidence>
<keyword evidence="7" id="KW-0175">Coiled coil</keyword>
<keyword evidence="10" id="KW-1185">Reference proteome</keyword>
<keyword evidence="5 6" id="KW-0472">Membrane</keyword>
<keyword evidence="3 6" id="KW-0812">Transmembrane</keyword>
<dbReference type="OMA" id="FKQKGVM"/>
<dbReference type="AlphaFoldDB" id="V4KJM6"/>
<gene>
    <name evidence="9" type="ORF">EUTSA_v10004289mg</name>
</gene>
<comment type="caution">
    <text evidence="6">Lacks conserved residue(s) required for the propagation of feature annotation.</text>
</comment>
<evidence type="ECO:0000256" key="3">
    <source>
        <dbReference type="ARBA" id="ARBA00022692"/>
    </source>
</evidence>
<proteinExistence type="inferred from homology"/>
<dbReference type="GO" id="GO:0015095">
    <property type="term" value="F:magnesium ion transmembrane transporter activity"/>
    <property type="evidence" value="ECO:0007669"/>
    <property type="project" value="EnsemblPlants"/>
</dbReference>
<dbReference type="SUPFAM" id="SSF144083">
    <property type="entry name" value="Magnesium transport protein CorA, transmembrane region"/>
    <property type="match status" value="1"/>
</dbReference>
<dbReference type="InterPro" id="IPR039204">
    <property type="entry name" value="MRS2-like"/>
</dbReference>
<dbReference type="STRING" id="72664.V4KJM6"/>
<dbReference type="Gene3D" id="2.40.128.330">
    <property type="match status" value="1"/>
</dbReference>
<dbReference type="FunFam" id="2.40.128.330:FF:000001">
    <property type="entry name" value="Magnesium transporter MRS2-1"/>
    <property type="match status" value="1"/>
</dbReference>
<feature type="coiled-coil region" evidence="7">
    <location>
        <begin position="196"/>
        <end position="223"/>
    </location>
</feature>
<dbReference type="OrthoDB" id="10251508at2759"/>
<dbReference type="GO" id="GO:0005886">
    <property type="term" value="C:plasma membrane"/>
    <property type="evidence" value="ECO:0007669"/>
    <property type="project" value="EnsemblPlants"/>
</dbReference>
<dbReference type="CDD" id="cd12823">
    <property type="entry name" value="Mrs2_Mfm1p-like"/>
    <property type="match status" value="1"/>
</dbReference>
<feature type="transmembrane region" description="Helical" evidence="6">
    <location>
        <begin position="306"/>
        <end position="327"/>
    </location>
</feature>
<comment type="similarity">
    <text evidence="2 6">Belongs to the CorA metal ion transporter (MIT) (TC 1.A.35.5) family.</text>
</comment>
<evidence type="ECO:0000256" key="4">
    <source>
        <dbReference type="ARBA" id="ARBA00022989"/>
    </source>
</evidence>
<feature type="transmembrane region" description="Helical" evidence="6">
    <location>
        <begin position="357"/>
        <end position="380"/>
    </location>
</feature>
<dbReference type="PANTHER" id="PTHR13890:SF31">
    <property type="entry name" value="MAGNESIUM TRANSPORTER MRS2-2-RELATED"/>
    <property type="match status" value="1"/>
</dbReference>
<accession>V4KJM6</accession>
<comment type="function">
    <text evidence="6">Magnesium transporter that may mediate the influx of magnesium.</text>
</comment>
<keyword evidence="6" id="KW-0813">Transport</keyword>
<dbReference type="PANTHER" id="PTHR13890">
    <property type="entry name" value="RNA SPLICING PROTEIN MRS2, MITOCHONDRIAL"/>
    <property type="match status" value="1"/>
</dbReference>
<feature type="region of interest" description="Disordered" evidence="8">
    <location>
        <begin position="118"/>
        <end position="147"/>
    </location>
</feature>
<evidence type="ECO:0000256" key="6">
    <source>
        <dbReference type="RuleBase" id="RU366041"/>
    </source>
</evidence>
<evidence type="ECO:0000256" key="1">
    <source>
        <dbReference type="ARBA" id="ARBA00004141"/>
    </source>
</evidence>
<reference evidence="9 10" key="1">
    <citation type="journal article" date="2013" name="Front. Plant Sci.">
        <title>The Reference Genome of the Halophytic Plant Eutrema salsugineum.</title>
        <authorList>
            <person name="Yang R."/>
            <person name="Jarvis D.E."/>
            <person name="Chen H."/>
            <person name="Beilstein M.A."/>
            <person name="Grimwood J."/>
            <person name="Jenkins J."/>
            <person name="Shu S."/>
            <person name="Prochnik S."/>
            <person name="Xin M."/>
            <person name="Ma C."/>
            <person name="Schmutz J."/>
            <person name="Wing R.A."/>
            <person name="Mitchell-Olds T."/>
            <person name="Schumaker K.S."/>
            <person name="Wang X."/>
        </authorList>
    </citation>
    <scope>NUCLEOTIDE SEQUENCE [LARGE SCALE GENOMIC DNA]</scope>
</reference>
<dbReference type="eggNOG" id="KOG2662">
    <property type="taxonomic scope" value="Eukaryota"/>
</dbReference>
<sequence>MAHNNGYVVLTDPSAVVTVKKKTPQSSRNWVRIDATGQSETLDVDKYAIMHRVQIHARDLRILDPNLSYPSTILGRERAIVLNLEHIKAIITSEEVLLRDPSDENVIPVVEELQRRLPVGNEAHHGQGDGKESSGAQIDGETGEEDESPFEFRALEVALEAICSFLAARTTELETAAYPALDELTSKISSRNLDRVRKLKSAMTRLTARVQKVRDELEQLLDDDDDMADLYLSRKLSSASSPVSSPGEPNWYPTSPTIGSKISRASRASLATVRGDEHDVEELEMLLEAYFMQIDSTLNRLTTVRFLLFCFLLFGPVLFYLSFFLILMQLREYIDDTEDYINIQLDNHRNQLIQLELVLSSGTVCLSVYSLVAGIFGMNIPYTWNDNHGYMFKYVVILTGTFCAVLFVFIMSYARYKGLVGS</sequence>
<evidence type="ECO:0000313" key="10">
    <source>
        <dbReference type="Proteomes" id="UP000030689"/>
    </source>
</evidence>
<keyword evidence="6" id="KW-0460">Magnesium</keyword>
<dbReference type="Gene3D" id="1.20.58.340">
    <property type="entry name" value="Magnesium transport protein CorA, transmembrane region"/>
    <property type="match status" value="1"/>
</dbReference>
<dbReference type="Pfam" id="PF22099">
    <property type="entry name" value="MRS2-like"/>
    <property type="match status" value="1"/>
</dbReference>
<evidence type="ECO:0000256" key="2">
    <source>
        <dbReference type="ARBA" id="ARBA00007535"/>
    </source>
</evidence>
<name>V4KJM6_EUTSA</name>
<dbReference type="Proteomes" id="UP000030689">
    <property type="component" value="Unassembled WGS sequence"/>
</dbReference>
<keyword evidence="6" id="KW-0406">Ion transport</keyword>
<dbReference type="InterPro" id="IPR045863">
    <property type="entry name" value="CorA_TM1_TM2"/>
</dbReference>
<feature type="compositionally biased region" description="Basic and acidic residues" evidence="8">
    <location>
        <begin position="122"/>
        <end position="132"/>
    </location>
</feature>
<evidence type="ECO:0000256" key="7">
    <source>
        <dbReference type="SAM" id="Coils"/>
    </source>
</evidence>
<dbReference type="EMBL" id="KI517748">
    <property type="protein sequence ID" value="ESQ31424.1"/>
    <property type="molecule type" value="Genomic_DNA"/>
</dbReference>
<dbReference type="GO" id="GO:0009555">
    <property type="term" value="P:pollen development"/>
    <property type="evidence" value="ECO:0007669"/>
    <property type="project" value="EnsemblPlants"/>
</dbReference>
<dbReference type="Gramene" id="ESQ31424">
    <property type="protein sequence ID" value="ESQ31424"/>
    <property type="gene ID" value="EUTSA_v10004289mg"/>
</dbReference>